<sequence length="179" mass="21301">MIFIGISGVTCGGKTTLCDKLLKKYQKLKIFHQDVYFLEPDDPRLNIIPELNHANWEELNSLDMAKMKEDIDEFRTNATSHGLIIIEGFTIFNYRKFDGMFTKKYFFTLNKEETWNRRKYRDYIPPDVPGYFDKVVWPMYEKQLEELKQQTDIDWIDGTDDQDDIFNNVCSTIEDLLQQ</sequence>
<reference evidence="1" key="1">
    <citation type="submission" date="2022-03" db="EMBL/GenBank/DDBJ databases">
        <authorList>
            <person name="Martin C."/>
        </authorList>
    </citation>
    <scope>NUCLEOTIDE SEQUENCE</scope>
</reference>
<accession>A0A8J1TWN6</accession>
<dbReference type="SUPFAM" id="SSF52540">
    <property type="entry name" value="P-loop containing nucleoside triphosphate hydrolases"/>
    <property type="match status" value="1"/>
</dbReference>
<dbReference type="OrthoDB" id="10041966at2759"/>
<organism evidence="1 2">
    <name type="scientific">Owenia fusiformis</name>
    <name type="common">Polychaete worm</name>
    <dbReference type="NCBI Taxonomy" id="6347"/>
    <lineage>
        <taxon>Eukaryota</taxon>
        <taxon>Metazoa</taxon>
        <taxon>Spiralia</taxon>
        <taxon>Lophotrochozoa</taxon>
        <taxon>Annelida</taxon>
        <taxon>Polychaeta</taxon>
        <taxon>Sedentaria</taxon>
        <taxon>Canalipalpata</taxon>
        <taxon>Sabellida</taxon>
        <taxon>Oweniida</taxon>
        <taxon>Oweniidae</taxon>
        <taxon>Owenia</taxon>
    </lineage>
</organism>
<evidence type="ECO:0000313" key="1">
    <source>
        <dbReference type="EMBL" id="CAH1796179.1"/>
    </source>
</evidence>
<dbReference type="Pfam" id="PF13238">
    <property type="entry name" value="AAA_18"/>
    <property type="match status" value="1"/>
</dbReference>
<keyword evidence="2" id="KW-1185">Reference proteome</keyword>
<protein>
    <submittedName>
        <fullName evidence="1">Uncharacterized protein</fullName>
    </submittedName>
</protein>
<dbReference type="AlphaFoldDB" id="A0A8J1TWN6"/>
<dbReference type="Proteomes" id="UP000749559">
    <property type="component" value="Unassembled WGS sequence"/>
</dbReference>
<proteinExistence type="predicted"/>
<dbReference type="EMBL" id="CAIIXF020000010">
    <property type="protein sequence ID" value="CAH1796179.1"/>
    <property type="molecule type" value="Genomic_DNA"/>
</dbReference>
<gene>
    <name evidence="1" type="ORF">OFUS_LOCUS20620</name>
</gene>
<comment type="caution">
    <text evidence="1">The sequence shown here is derived from an EMBL/GenBank/DDBJ whole genome shotgun (WGS) entry which is preliminary data.</text>
</comment>
<evidence type="ECO:0000313" key="2">
    <source>
        <dbReference type="Proteomes" id="UP000749559"/>
    </source>
</evidence>
<dbReference type="InterPro" id="IPR027417">
    <property type="entry name" value="P-loop_NTPase"/>
</dbReference>
<dbReference type="Gene3D" id="3.40.50.300">
    <property type="entry name" value="P-loop containing nucleotide triphosphate hydrolases"/>
    <property type="match status" value="1"/>
</dbReference>
<dbReference type="PANTHER" id="PTHR10285">
    <property type="entry name" value="URIDINE KINASE"/>
    <property type="match status" value="1"/>
</dbReference>
<name>A0A8J1TWN6_OWEFU</name>